<dbReference type="AlphaFoldDB" id="A0A0K2UV94"/>
<protein>
    <submittedName>
        <fullName evidence="1">Uncharacterized protein</fullName>
    </submittedName>
</protein>
<evidence type="ECO:0000313" key="1">
    <source>
        <dbReference type="EMBL" id="CDW42159.1"/>
    </source>
</evidence>
<reference evidence="1" key="1">
    <citation type="submission" date="2014-05" db="EMBL/GenBank/DDBJ databases">
        <authorList>
            <person name="Chronopoulou M."/>
        </authorList>
    </citation>
    <scope>NUCLEOTIDE SEQUENCE</scope>
    <source>
        <tissue evidence="1">Whole organism</tissue>
    </source>
</reference>
<accession>A0A0K2UV94</accession>
<dbReference type="EMBL" id="HACA01024798">
    <property type="protein sequence ID" value="CDW42159.1"/>
    <property type="molecule type" value="Transcribed_RNA"/>
</dbReference>
<proteinExistence type="predicted"/>
<organism evidence="1">
    <name type="scientific">Lepeophtheirus salmonis</name>
    <name type="common">Salmon louse</name>
    <name type="synonym">Caligus salmonis</name>
    <dbReference type="NCBI Taxonomy" id="72036"/>
    <lineage>
        <taxon>Eukaryota</taxon>
        <taxon>Metazoa</taxon>
        <taxon>Ecdysozoa</taxon>
        <taxon>Arthropoda</taxon>
        <taxon>Crustacea</taxon>
        <taxon>Multicrustacea</taxon>
        <taxon>Hexanauplia</taxon>
        <taxon>Copepoda</taxon>
        <taxon>Siphonostomatoida</taxon>
        <taxon>Caligidae</taxon>
        <taxon>Lepeophtheirus</taxon>
    </lineage>
</organism>
<name>A0A0K2UV94_LEPSM</name>
<sequence length="64" mass="7948">MLCRPKYLEKRKHYFYESRIHFHLFSNDKRDSVALKESGVRLKYPVYIIIRIDRISQSPNYKWN</sequence>